<sequence>MLCDCDFYLVMVNPNYATLFVWMTGDIRELVFIKQMENIVFSLLSLE</sequence>
<name>A0A2P2IME4_RHIMU</name>
<reference evidence="1" key="1">
    <citation type="submission" date="2018-02" db="EMBL/GenBank/DDBJ databases">
        <title>Rhizophora mucronata_Transcriptome.</title>
        <authorList>
            <person name="Meera S.P."/>
            <person name="Sreeshan A."/>
            <person name="Augustine A."/>
        </authorList>
    </citation>
    <scope>NUCLEOTIDE SEQUENCE</scope>
    <source>
        <tissue evidence="1">Leaf</tissue>
    </source>
</reference>
<proteinExistence type="predicted"/>
<organism evidence="1">
    <name type="scientific">Rhizophora mucronata</name>
    <name type="common">Asiatic mangrove</name>
    <dbReference type="NCBI Taxonomy" id="61149"/>
    <lineage>
        <taxon>Eukaryota</taxon>
        <taxon>Viridiplantae</taxon>
        <taxon>Streptophyta</taxon>
        <taxon>Embryophyta</taxon>
        <taxon>Tracheophyta</taxon>
        <taxon>Spermatophyta</taxon>
        <taxon>Magnoliopsida</taxon>
        <taxon>eudicotyledons</taxon>
        <taxon>Gunneridae</taxon>
        <taxon>Pentapetalae</taxon>
        <taxon>rosids</taxon>
        <taxon>fabids</taxon>
        <taxon>Malpighiales</taxon>
        <taxon>Rhizophoraceae</taxon>
        <taxon>Rhizophora</taxon>
    </lineage>
</organism>
<evidence type="ECO:0000313" key="1">
    <source>
        <dbReference type="EMBL" id="MBW82432.1"/>
    </source>
</evidence>
<accession>A0A2P2IME4</accession>
<dbReference type="EMBL" id="GGEC01001949">
    <property type="protein sequence ID" value="MBW82432.1"/>
    <property type="molecule type" value="Transcribed_RNA"/>
</dbReference>
<protein>
    <submittedName>
        <fullName evidence="1">Uncharacterized protein</fullName>
    </submittedName>
</protein>
<dbReference type="AlphaFoldDB" id="A0A2P2IME4"/>